<gene>
    <name evidence="8" type="ORF">CS347_09120</name>
</gene>
<comment type="cofactor">
    <cofactor evidence="6">
        <name>[2Fe-2S] cluster</name>
        <dbReference type="ChEBI" id="CHEBI:190135"/>
    </cofactor>
</comment>
<dbReference type="GeneID" id="92995861"/>
<dbReference type="AlphaFoldDB" id="A0AAN1RVM6"/>
<dbReference type="GO" id="GO:0140647">
    <property type="term" value="P:P450-containing electron transport chain"/>
    <property type="evidence" value="ECO:0007669"/>
    <property type="project" value="InterPro"/>
</dbReference>
<dbReference type="KEGG" id="bhz:ACR54_04431"/>
<name>A0AAN1RVM6_9BORD</name>
<evidence type="ECO:0000313" key="9">
    <source>
        <dbReference type="Proteomes" id="UP000282741"/>
    </source>
</evidence>
<dbReference type="PRINTS" id="PR00355">
    <property type="entry name" value="ADRENODOXIN"/>
</dbReference>
<feature type="domain" description="2Fe-2S ferredoxin-type" evidence="7">
    <location>
        <begin position="2"/>
        <end position="106"/>
    </location>
</feature>
<dbReference type="InterPro" id="IPR018298">
    <property type="entry name" value="Adrenodoxin_Fe-S_BS"/>
</dbReference>
<dbReference type="PROSITE" id="PS51085">
    <property type="entry name" value="2FE2S_FER_2"/>
    <property type="match status" value="1"/>
</dbReference>
<evidence type="ECO:0000256" key="5">
    <source>
        <dbReference type="ARBA" id="ARBA00023014"/>
    </source>
</evidence>
<keyword evidence="2" id="KW-0001">2Fe-2S</keyword>
<dbReference type="GO" id="GO:0051537">
    <property type="term" value="F:2 iron, 2 sulfur cluster binding"/>
    <property type="evidence" value="ECO:0007669"/>
    <property type="project" value="UniProtKB-KW"/>
</dbReference>
<dbReference type="PROSITE" id="PS00814">
    <property type="entry name" value="ADX"/>
    <property type="match status" value="1"/>
</dbReference>
<dbReference type="InterPro" id="IPR036010">
    <property type="entry name" value="2Fe-2S_ferredoxin-like_sf"/>
</dbReference>
<keyword evidence="4" id="KW-0408">Iron</keyword>
<dbReference type="GO" id="GO:0046872">
    <property type="term" value="F:metal ion binding"/>
    <property type="evidence" value="ECO:0007669"/>
    <property type="project" value="UniProtKB-KW"/>
</dbReference>
<organism evidence="8 9">
    <name type="scientific">Bordetella hinzii</name>
    <dbReference type="NCBI Taxonomy" id="103855"/>
    <lineage>
        <taxon>Bacteria</taxon>
        <taxon>Pseudomonadati</taxon>
        <taxon>Pseudomonadota</taxon>
        <taxon>Betaproteobacteria</taxon>
        <taxon>Burkholderiales</taxon>
        <taxon>Alcaligenaceae</taxon>
        <taxon>Bordetella</taxon>
    </lineage>
</organism>
<dbReference type="Pfam" id="PF00111">
    <property type="entry name" value="Fer2"/>
    <property type="match status" value="1"/>
</dbReference>
<evidence type="ECO:0000256" key="2">
    <source>
        <dbReference type="ARBA" id="ARBA00022714"/>
    </source>
</evidence>
<protein>
    <submittedName>
        <fullName evidence="8">Ferredoxin</fullName>
    </submittedName>
</protein>
<dbReference type="InterPro" id="IPR001055">
    <property type="entry name" value="Adrenodoxin-like"/>
</dbReference>
<keyword evidence="5" id="KW-0411">Iron-sulfur</keyword>
<dbReference type="EMBL" id="CP024172">
    <property type="protein sequence ID" value="AZW16922.1"/>
    <property type="molecule type" value="Genomic_DNA"/>
</dbReference>
<accession>A0AAN1RVM6</accession>
<evidence type="ECO:0000256" key="6">
    <source>
        <dbReference type="ARBA" id="ARBA00034078"/>
    </source>
</evidence>
<evidence type="ECO:0000256" key="4">
    <source>
        <dbReference type="ARBA" id="ARBA00023004"/>
    </source>
</evidence>
<dbReference type="SUPFAM" id="SSF54292">
    <property type="entry name" value="2Fe-2S ferredoxin-like"/>
    <property type="match status" value="1"/>
</dbReference>
<dbReference type="Proteomes" id="UP000282741">
    <property type="component" value="Chromosome"/>
</dbReference>
<dbReference type="GO" id="GO:0009055">
    <property type="term" value="F:electron transfer activity"/>
    <property type="evidence" value="ECO:0007669"/>
    <property type="project" value="TreeGrafter"/>
</dbReference>
<dbReference type="InterPro" id="IPR012675">
    <property type="entry name" value="Beta-grasp_dom_sf"/>
</dbReference>
<dbReference type="RefSeq" id="WP_029577696.1">
    <property type="nucleotide sequence ID" value="NZ_CP012076.1"/>
</dbReference>
<proteinExistence type="inferred from homology"/>
<dbReference type="InterPro" id="IPR001041">
    <property type="entry name" value="2Fe-2S_ferredoxin-type"/>
</dbReference>
<dbReference type="PANTHER" id="PTHR23426:SF65">
    <property type="entry name" value="FERREDOXIN-2, MITOCHONDRIAL"/>
    <property type="match status" value="1"/>
</dbReference>
<evidence type="ECO:0000259" key="7">
    <source>
        <dbReference type="PROSITE" id="PS51085"/>
    </source>
</evidence>
<dbReference type="GO" id="GO:0005829">
    <property type="term" value="C:cytosol"/>
    <property type="evidence" value="ECO:0007669"/>
    <property type="project" value="TreeGrafter"/>
</dbReference>
<evidence type="ECO:0000313" key="8">
    <source>
        <dbReference type="EMBL" id="AZW16922.1"/>
    </source>
</evidence>
<evidence type="ECO:0000256" key="1">
    <source>
        <dbReference type="ARBA" id="ARBA00010914"/>
    </source>
</evidence>
<dbReference type="Gene3D" id="3.10.20.30">
    <property type="match status" value="1"/>
</dbReference>
<keyword evidence="3" id="KW-0479">Metal-binding</keyword>
<evidence type="ECO:0000256" key="3">
    <source>
        <dbReference type="ARBA" id="ARBA00022723"/>
    </source>
</evidence>
<reference evidence="9" key="1">
    <citation type="submission" date="2017-10" db="EMBL/GenBank/DDBJ databases">
        <title>Whole genome sequencing of various Bordetella species.</title>
        <authorList>
            <person name="Weigand M.R."/>
            <person name="Loparev V."/>
            <person name="Peng Y."/>
            <person name="Bowden K.E."/>
            <person name="Tondella M.L."/>
            <person name="Williams M.M."/>
        </authorList>
    </citation>
    <scope>NUCLEOTIDE SEQUENCE [LARGE SCALE GENOMIC DNA]</scope>
    <source>
        <strain evidence="9">H720</strain>
    </source>
</reference>
<dbReference type="CDD" id="cd00207">
    <property type="entry name" value="fer2"/>
    <property type="match status" value="1"/>
</dbReference>
<comment type="similarity">
    <text evidence="1">Belongs to the adrenodoxin/putidaredoxin family.</text>
</comment>
<dbReference type="PANTHER" id="PTHR23426">
    <property type="entry name" value="FERREDOXIN/ADRENODOXIN"/>
    <property type="match status" value="1"/>
</dbReference>
<sequence length="107" mass="11367">MPKILFKQTDGTIAEVQAEEGQSAMLAALGGKVKGILGECGGSLACATCHVYVEAGWADRLPPMSELENEMLDATICERDASSRLCCQLEMNQALDGLVLRLPAAQI</sequence>